<sequence length="535" mass="62557">MRTYSLMFAYLSNERAEQLTWALRTLKKWMVEKGASLPSCVMKKCAPMLGLEWKSFNASWHSLINSSTQWSYQQKWEVMREEYQQRFEGVLEYLWETWLHPYKERFIPAWVDTCMHLGSNSSQRAESAHARLKLYLGDTMSSLQTSFEKIHKMLRIQFGDIKKSFDERSLNIPRHQHLHDDIFIQVRCRISLEAMEFISGQLKCAEEASHQLAGRCTCSIKIVYGLPCEHDLAHYRYYSIPIPLQSIDVHWRRLSMHVHGVMKREHDKKNIPCIEILDGMDPHMREHMIDKFFDMADPSQSTVRAPAYNTEHRGRPIGRDEQSRRHIPSFEDASTSGSRITQPTTTSRGRGRCGRRSVVRNPPIHDTYIEKLPVDLQRYISHTVDVQPDGHCGFRAIAALIGYSEEGWSQVRLELIEEIQQNKDLYDQLYPDRNLVATLLFSLNWFEPWAPEMYWMDSMPLGIVIASRYNLVLHTFGENIASCFTHLPLKSPPVPNQERREIAIAHVGNHFVQVFLHPHYPVPPFPTWWCQTFIV</sequence>
<dbReference type="EMBL" id="BJWL01000015">
    <property type="protein sequence ID" value="GFZ01776.1"/>
    <property type="molecule type" value="Genomic_DNA"/>
</dbReference>
<proteinExistence type="predicted"/>
<dbReference type="PROSITE" id="PS50966">
    <property type="entry name" value="ZF_SWIM"/>
    <property type="match status" value="1"/>
</dbReference>
<keyword evidence="5" id="KW-1185">Reference proteome</keyword>
<keyword evidence="1" id="KW-0862">Zinc</keyword>
<organism evidence="4 5">
    <name type="scientific">Actinidia rufa</name>
    <dbReference type="NCBI Taxonomy" id="165716"/>
    <lineage>
        <taxon>Eukaryota</taxon>
        <taxon>Viridiplantae</taxon>
        <taxon>Streptophyta</taxon>
        <taxon>Embryophyta</taxon>
        <taxon>Tracheophyta</taxon>
        <taxon>Spermatophyta</taxon>
        <taxon>Magnoliopsida</taxon>
        <taxon>eudicotyledons</taxon>
        <taxon>Gunneridae</taxon>
        <taxon>Pentapetalae</taxon>
        <taxon>asterids</taxon>
        <taxon>Ericales</taxon>
        <taxon>Actinidiaceae</taxon>
        <taxon>Actinidia</taxon>
    </lineage>
</organism>
<dbReference type="CDD" id="cd22744">
    <property type="entry name" value="OTU"/>
    <property type="match status" value="1"/>
</dbReference>
<evidence type="ECO:0000313" key="5">
    <source>
        <dbReference type="Proteomes" id="UP000585474"/>
    </source>
</evidence>
<evidence type="ECO:0000313" key="4">
    <source>
        <dbReference type="EMBL" id="GFZ01776.1"/>
    </source>
</evidence>
<dbReference type="GO" id="GO:0008270">
    <property type="term" value="F:zinc ion binding"/>
    <property type="evidence" value="ECO:0007669"/>
    <property type="project" value="UniProtKB-KW"/>
</dbReference>
<accession>A0A7J0FST5</accession>
<dbReference type="Gene3D" id="3.90.70.80">
    <property type="match status" value="1"/>
</dbReference>
<evidence type="ECO:0000256" key="2">
    <source>
        <dbReference type="SAM" id="MobiDB-lite"/>
    </source>
</evidence>
<dbReference type="OrthoDB" id="1582947at2759"/>
<gene>
    <name evidence="4" type="ORF">Acr_15g0003850</name>
</gene>
<comment type="caution">
    <text evidence="4">The sequence shown here is derived from an EMBL/GenBank/DDBJ whole genome shotgun (WGS) entry which is preliminary data.</text>
</comment>
<dbReference type="Proteomes" id="UP000585474">
    <property type="component" value="Unassembled WGS sequence"/>
</dbReference>
<dbReference type="InterPro" id="IPR007527">
    <property type="entry name" value="Znf_SWIM"/>
</dbReference>
<feature type="region of interest" description="Disordered" evidence="2">
    <location>
        <begin position="311"/>
        <end position="357"/>
    </location>
</feature>
<name>A0A7J0FST5_9ERIC</name>
<keyword evidence="1" id="KW-0863">Zinc-finger</keyword>
<feature type="compositionally biased region" description="Basic and acidic residues" evidence="2">
    <location>
        <begin position="311"/>
        <end position="324"/>
    </location>
</feature>
<protein>
    <recommendedName>
        <fullName evidence="3">SWIM-type domain-containing protein</fullName>
    </recommendedName>
</protein>
<feature type="domain" description="SWIM-type" evidence="3">
    <location>
        <begin position="201"/>
        <end position="239"/>
    </location>
</feature>
<reference evidence="4 5" key="1">
    <citation type="submission" date="2019-07" db="EMBL/GenBank/DDBJ databases">
        <title>De Novo Assembly of kiwifruit Actinidia rufa.</title>
        <authorList>
            <person name="Sugita-Konishi S."/>
            <person name="Sato K."/>
            <person name="Mori E."/>
            <person name="Abe Y."/>
            <person name="Kisaki G."/>
            <person name="Hamano K."/>
            <person name="Suezawa K."/>
            <person name="Otani M."/>
            <person name="Fukuda T."/>
            <person name="Manabe T."/>
            <person name="Gomi K."/>
            <person name="Tabuchi M."/>
            <person name="Akimitsu K."/>
            <person name="Kataoka I."/>
        </authorList>
    </citation>
    <scope>NUCLEOTIDE SEQUENCE [LARGE SCALE GENOMIC DNA]</scope>
    <source>
        <strain evidence="5">cv. Fuchu</strain>
    </source>
</reference>
<dbReference type="InterPro" id="IPR052579">
    <property type="entry name" value="Zinc_finger_SWIM"/>
</dbReference>
<dbReference type="PANTHER" id="PTHR31569:SF4">
    <property type="entry name" value="SWIM-TYPE DOMAIN-CONTAINING PROTEIN"/>
    <property type="match status" value="1"/>
</dbReference>
<evidence type="ECO:0000256" key="1">
    <source>
        <dbReference type="PROSITE-ProRule" id="PRU00325"/>
    </source>
</evidence>
<dbReference type="AlphaFoldDB" id="A0A7J0FST5"/>
<feature type="compositionally biased region" description="Polar residues" evidence="2">
    <location>
        <begin position="332"/>
        <end position="343"/>
    </location>
</feature>
<dbReference type="PANTHER" id="PTHR31569">
    <property type="entry name" value="SWIM-TYPE DOMAIN-CONTAINING PROTEIN"/>
    <property type="match status" value="1"/>
</dbReference>
<evidence type="ECO:0000259" key="3">
    <source>
        <dbReference type="PROSITE" id="PS50966"/>
    </source>
</evidence>
<keyword evidence="1" id="KW-0479">Metal-binding</keyword>